<dbReference type="AlphaFoldDB" id="A0A8C3UUT9"/>
<dbReference type="InterPro" id="IPR011989">
    <property type="entry name" value="ARM-like"/>
</dbReference>
<feature type="domain" description="TOG" evidence="1">
    <location>
        <begin position="10"/>
        <end position="244"/>
    </location>
</feature>
<reference evidence="2" key="1">
    <citation type="submission" date="2025-08" db="UniProtKB">
        <authorList>
            <consortium name="Ensembl"/>
        </authorList>
    </citation>
    <scope>IDENTIFICATION</scope>
</reference>
<name>A0A8C3UUT9_CATUS</name>
<dbReference type="PANTHER" id="PTHR21567:SF42">
    <property type="entry name" value="TOG ARRAY REGULATOR OF AXONEMAL MICROTUBULES PROTEIN 2"/>
    <property type="match status" value="1"/>
</dbReference>
<dbReference type="SUPFAM" id="SSF48371">
    <property type="entry name" value="ARM repeat"/>
    <property type="match status" value="1"/>
</dbReference>
<dbReference type="Proteomes" id="UP000694563">
    <property type="component" value="Unassembled WGS sequence"/>
</dbReference>
<dbReference type="Ensembl" id="ENSCUST00005020040.1">
    <property type="protein sequence ID" value="ENSCUSP00005019309.1"/>
    <property type="gene ID" value="ENSCUSG00005012352.1"/>
</dbReference>
<sequence length="263" mass="29009">LRARSPRERGAVGETETLHKLYNLLEAKGFETRMGGVALLLDLCKNSPKLIATNIVQIFDYFALRISDTHKKVKQMALDVLAEMIVILEDALIPVIIRLVEGITRNLNSKDPGVHATAVNALEESIDHLVSLMKEFSHQWSQLSGQALLDVTERITVLVEGVYARSPEVVQRSALPVLWSLLENKALPVRSANVRTVVTRLASALYKVMGTKLQKCAASQPPHVRERLSNILGCCAKNDKVLKKGVHLPLLSALPFLITAWGA</sequence>
<dbReference type="GO" id="GO:0000226">
    <property type="term" value="P:microtubule cytoskeleton organization"/>
    <property type="evidence" value="ECO:0007669"/>
    <property type="project" value="TreeGrafter"/>
</dbReference>
<organism evidence="2 3">
    <name type="scientific">Catharus ustulatus</name>
    <name type="common">Russet-backed thrush</name>
    <name type="synonym">Hylocichla ustulatus</name>
    <dbReference type="NCBI Taxonomy" id="91951"/>
    <lineage>
        <taxon>Eukaryota</taxon>
        <taxon>Metazoa</taxon>
        <taxon>Chordata</taxon>
        <taxon>Craniata</taxon>
        <taxon>Vertebrata</taxon>
        <taxon>Euteleostomi</taxon>
        <taxon>Archelosauria</taxon>
        <taxon>Archosauria</taxon>
        <taxon>Dinosauria</taxon>
        <taxon>Saurischia</taxon>
        <taxon>Theropoda</taxon>
        <taxon>Coelurosauria</taxon>
        <taxon>Aves</taxon>
        <taxon>Neognathae</taxon>
        <taxon>Neoaves</taxon>
        <taxon>Telluraves</taxon>
        <taxon>Australaves</taxon>
        <taxon>Passeriformes</taxon>
        <taxon>Turdidae</taxon>
        <taxon>Catharus</taxon>
    </lineage>
</organism>
<accession>A0A8C3UUT9</accession>
<protein>
    <recommendedName>
        <fullName evidence="1">TOG domain-containing protein</fullName>
    </recommendedName>
</protein>
<dbReference type="Gene3D" id="1.25.10.10">
    <property type="entry name" value="Leucine-rich Repeat Variant"/>
    <property type="match status" value="1"/>
</dbReference>
<dbReference type="InterPro" id="IPR016024">
    <property type="entry name" value="ARM-type_fold"/>
</dbReference>
<keyword evidence="3" id="KW-1185">Reference proteome</keyword>
<proteinExistence type="predicted"/>
<evidence type="ECO:0000259" key="1">
    <source>
        <dbReference type="SMART" id="SM01349"/>
    </source>
</evidence>
<reference evidence="2" key="2">
    <citation type="submission" date="2025-09" db="UniProtKB">
        <authorList>
            <consortium name="Ensembl"/>
        </authorList>
    </citation>
    <scope>IDENTIFICATION</scope>
</reference>
<dbReference type="InterPro" id="IPR034085">
    <property type="entry name" value="TOG"/>
</dbReference>
<dbReference type="GO" id="GO:0005929">
    <property type="term" value="C:cilium"/>
    <property type="evidence" value="ECO:0007669"/>
    <property type="project" value="TreeGrafter"/>
</dbReference>
<dbReference type="GO" id="GO:0005881">
    <property type="term" value="C:cytoplasmic microtubule"/>
    <property type="evidence" value="ECO:0007669"/>
    <property type="project" value="TreeGrafter"/>
</dbReference>
<evidence type="ECO:0000313" key="3">
    <source>
        <dbReference type="Proteomes" id="UP000694563"/>
    </source>
</evidence>
<evidence type="ECO:0000313" key="2">
    <source>
        <dbReference type="Ensembl" id="ENSCUSP00005019309.1"/>
    </source>
</evidence>
<dbReference type="GO" id="GO:0008017">
    <property type="term" value="F:microtubule binding"/>
    <property type="evidence" value="ECO:0007669"/>
    <property type="project" value="TreeGrafter"/>
</dbReference>
<dbReference type="PANTHER" id="PTHR21567">
    <property type="entry name" value="CLASP"/>
    <property type="match status" value="1"/>
</dbReference>
<dbReference type="SMART" id="SM01349">
    <property type="entry name" value="TOG"/>
    <property type="match status" value="1"/>
</dbReference>